<dbReference type="Proteomes" id="UP000823604">
    <property type="component" value="Unassembled WGS sequence"/>
</dbReference>
<dbReference type="InterPro" id="IPR050902">
    <property type="entry name" value="ABC_Transporter_SBP"/>
</dbReference>
<dbReference type="Pfam" id="PF01497">
    <property type="entry name" value="Peripla_BP_2"/>
    <property type="match status" value="1"/>
</dbReference>
<protein>
    <submittedName>
        <fullName evidence="2">ABC transporter substrate-binding protein</fullName>
    </submittedName>
</protein>
<evidence type="ECO:0000313" key="2">
    <source>
        <dbReference type="EMBL" id="MBO8472471.1"/>
    </source>
</evidence>
<dbReference type="PANTHER" id="PTHR30535">
    <property type="entry name" value="VITAMIN B12-BINDING PROTEIN"/>
    <property type="match status" value="1"/>
</dbReference>
<comment type="caution">
    <text evidence="2">The sequence shown here is derived from an EMBL/GenBank/DDBJ whole genome shotgun (WGS) entry which is preliminary data.</text>
</comment>
<dbReference type="PROSITE" id="PS50983">
    <property type="entry name" value="FE_B12_PBP"/>
    <property type="match status" value="1"/>
</dbReference>
<name>A0A9D9NG12_9BACT</name>
<dbReference type="PANTHER" id="PTHR30535:SF34">
    <property type="entry name" value="MOLYBDATE-BINDING PROTEIN MOLA"/>
    <property type="match status" value="1"/>
</dbReference>
<accession>A0A9D9NG12</accession>
<dbReference type="EMBL" id="JADIMA010000026">
    <property type="protein sequence ID" value="MBO8472471.1"/>
    <property type="molecule type" value="Genomic_DNA"/>
</dbReference>
<dbReference type="GO" id="GO:0071281">
    <property type="term" value="P:cellular response to iron ion"/>
    <property type="evidence" value="ECO:0007669"/>
    <property type="project" value="TreeGrafter"/>
</dbReference>
<dbReference type="InterPro" id="IPR002491">
    <property type="entry name" value="ABC_transptr_periplasmic_BD"/>
</dbReference>
<dbReference type="SUPFAM" id="SSF53807">
    <property type="entry name" value="Helical backbone' metal receptor"/>
    <property type="match status" value="1"/>
</dbReference>
<evidence type="ECO:0000313" key="3">
    <source>
        <dbReference type="Proteomes" id="UP000823604"/>
    </source>
</evidence>
<sequence>MPVNLSSAIFTTFVVIFKEMLKKIILSAVSVFAIVSCTGGSGDLSQWNEEVYVPEYAGGFRILSAEGMQSVIITTSSPWQGASGEERAVFVSRNGESAPDGFKGEVLKGNADRIVCMSSSYIAMLDALGETGKITGVSGMDFISNPDILAKKDRIADVGYDGNIDYERLVAASPDIVLLYGITGASGMEDKLKELGIPFMYIGEYMEESPLGKAEWCVPVAEIIGQRDKGIEVFRKIPQRYDSLKSIASEAEYRPKVMVNIPYGDAWIMSPPGSYIGRLITDAGADYIYPGDTTEVSRTIDIEEAYKLVSECDYWINTGRVATKAALIAELPKFSGMPCLEEGRVYNNNLRLNGRGGDDFWESGIMHPDIILEDLITIFHPGFLDSGRQLYYYRKLE</sequence>
<reference evidence="2" key="2">
    <citation type="journal article" date="2021" name="PeerJ">
        <title>Extensive microbial diversity within the chicken gut microbiome revealed by metagenomics and culture.</title>
        <authorList>
            <person name="Gilroy R."/>
            <person name="Ravi A."/>
            <person name="Getino M."/>
            <person name="Pursley I."/>
            <person name="Horton D.L."/>
            <person name="Alikhan N.F."/>
            <person name="Baker D."/>
            <person name="Gharbi K."/>
            <person name="Hall N."/>
            <person name="Watson M."/>
            <person name="Adriaenssens E.M."/>
            <person name="Foster-Nyarko E."/>
            <person name="Jarju S."/>
            <person name="Secka A."/>
            <person name="Antonio M."/>
            <person name="Oren A."/>
            <person name="Chaudhuri R.R."/>
            <person name="La Ragione R."/>
            <person name="Hildebrand F."/>
            <person name="Pallen M.J."/>
        </authorList>
    </citation>
    <scope>NUCLEOTIDE SEQUENCE</scope>
    <source>
        <strain evidence="2">B1-8020</strain>
    </source>
</reference>
<reference evidence="2" key="1">
    <citation type="submission" date="2020-10" db="EMBL/GenBank/DDBJ databases">
        <authorList>
            <person name="Gilroy R."/>
        </authorList>
    </citation>
    <scope>NUCLEOTIDE SEQUENCE</scope>
    <source>
        <strain evidence="2">B1-8020</strain>
    </source>
</reference>
<organism evidence="2 3">
    <name type="scientific">Candidatus Merdivivens pullicola</name>
    <dbReference type="NCBI Taxonomy" id="2840872"/>
    <lineage>
        <taxon>Bacteria</taxon>
        <taxon>Pseudomonadati</taxon>
        <taxon>Bacteroidota</taxon>
        <taxon>Bacteroidia</taxon>
        <taxon>Bacteroidales</taxon>
        <taxon>Muribaculaceae</taxon>
        <taxon>Muribaculaceae incertae sedis</taxon>
        <taxon>Candidatus Merdivivens</taxon>
    </lineage>
</organism>
<dbReference type="Gene3D" id="3.40.50.1980">
    <property type="entry name" value="Nitrogenase molybdenum iron protein domain"/>
    <property type="match status" value="2"/>
</dbReference>
<evidence type="ECO:0000259" key="1">
    <source>
        <dbReference type="PROSITE" id="PS50983"/>
    </source>
</evidence>
<dbReference type="AlphaFoldDB" id="A0A9D9NG12"/>
<feature type="domain" description="Fe/B12 periplasmic-binding" evidence="1">
    <location>
        <begin position="113"/>
        <end position="383"/>
    </location>
</feature>
<dbReference type="CDD" id="cd01141">
    <property type="entry name" value="TroA_d"/>
    <property type="match status" value="1"/>
</dbReference>
<gene>
    <name evidence="2" type="ORF">IAB81_02420</name>
</gene>
<proteinExistence type="predicted"/>